<dbReference type="Proteomes" id="UP000059574">
    <property type="component" value="Chromosome"/>
</dbReference>
<feature type="region of interest" description="Disordered" evidence="1">
    <location>
        <begin position="176"/>
        <end position="202"/>
    </location>
</feature>
<feature type="region of interest" description="Disordered" evidence="1">
    <location>
        <begin position="137"/>
        <end position="163"/>
    </location>
</feature>
<sequence>MIVKSQARADLAMTAAIVFLGAALVFSGFSLLRLQWGGHAVAPSLGLPELVGVAGAGIGVALLCWWCFALCCAFVSAMAHRLGAHRFSAVTAGCSPAFMRRVVAAVLGIHLLTAPLASAAEAPGVDPLWQAQTVSTAPATPGATTTPVKDPLPPVSTQPVNPLWIPNTPDVEPDLLIRQPPRNDAGTAGQGGSASSATETGDVVVKRGDTLWGIVAESLGPYSSDVDVALAWPQWYNANRSTIGTDPNLILPGQVLHAPGSY</sequence>
<evidence type="ECO:0008006" key="5">
    <source>
        <dbReference type="Google" id="ProtNLM"/>
    </source>
</evidence>
<reference evidence="4" key="1">
    <citation type="submission" date="2015-11" db="EMBL/GenBank/DDBJ databases">
        <authorList>
            <person name="Kumar R."/>
            <person name="Singh D."/>
            <person name="Swarnkar M.K."/>
            <person name="Singh A.K."/>
            <person name="Kumar S."/>
        </authorList>
    </citation>
    <scope>NUCLEOTIDE SEQUENCE [LARGE SCALE GENOMIC DNA]</scope>
    <source>
        <strain evidence="4">ERGS4:06</strain>
    </source>
</reference>
<feature type="transmembrane region" description="Helical" evidence="2">
    <location>
        <begin position="52"/>
        <end position="77"/>
    </location>
</feature>
<dbReference type="Gene3D" id="3.10.350.10">
    <property type="entry name" value="LysM domain"/>
    <property type="match status" value="1"/>
</dbReference>
<evidence type="ECO:0000256" key="2">
    <source>
        <dbReference type="SAM" id="Phobius"/>
    </source>
</evidence>
<dbReference type="InterPro" id="IPR036779">
    <property type="entry name" value="LysM_dom_sf"/>
</dbReference>
<keyword evidence="2" id="KW-1133">Transmembrane helix</keyword>
<evidence type="ECO:0000313" key="4">
    <source>
        <dbReference type="Proteomes" id="UP000059574"/>
    </source>
</evidence>
<keyword evidence="2" id="KW-0472">Membrane</keyword>
<gene>
    <name evidence="3" type="ORF">AS189_07085</name>
</gene>
<organism evidence="3 4">
    <name type="scientific">Arthrobacter alpinus</name>
    <dbReference type="NCBI Taxonomy" id="656366"/>
    <lineage>
        <taxon>Bacteria</taxon>
        <taxon>Bacillati</taxon>
        <taxon>Actinomycetota</taxon>
        <taxon>Actinomycetes</taxon>
        <taxon>Micrococcales</taxon>
        <taxon>Micrococcaceae</taxon>
        <taxon>Arthrobacter</taxon>
    </lineage>
</organism>
<dbReference type="InterPro" id="IPR018392">
    <property type="entry name" value="LysM"/>
</dbReference>
<proteinExistence type="predicted"/>
<feature type="transmembrane region" description="Helical" evidence="2">
    <location>
        <begin position="12"/>
        <end position="32"/>
    </location>
</feature>
<name>A0A0S2LYP4_9MICC</name>
<dbReference type="CDD" id="cd00118">
    <property type="entry name" value="LysM"/>
    <property type="match status" value="1"/>
</dbReference>
<evidence type="ECO:0000313" key="3">
    <source>
        <dbReference type="EMBL" id="ALO66295.1"/>
    </source>
</evidence>
<keyword evidence="2" id="KW-0812">Transmembrane</keyword>
<dbReference type="EMBL" id="CP013200">
    <property type="protein sequence ID" value="ALO66295.1"/>
    <property type="molecule type" value="Genomic_DNA"/>
</dbReference>
<accession>A0A0S2LYP4</accession>
<protein>
    <recommendedName>
        <fullName evidence="5">LysM domain-containing protein</fullName>
    </recommendedName>
</protein>
<evidence type="ECO:0000256" key="1">
    <source>
        <dbReference type="SAM" id="MobiDB-lite"/>
    </source>
</evidence>
<reference evidence="3 4" key="2">
    <citation type="journal article" date="2016" name="J. Biotechnol.">
        <title>Complete genome sequence of Arthrobacter alpinus ERGS4:06, a yellow pigmented bacterium tolerant to cold and radiations isolated from Sikkim Himalaya.</title>
        <authorList>
            <person name="Kumar R."/>
            <person name="Singh D."/>
            <person name="Swarnkar M.K."/>
            <person name="Singh A.K."/>
            <person name="Kumar S."/>
        </authorList>
    </citation>
    <scope>NUCLEOTIDE SEQUENCE [LARGE SCALE GENOMIC DNA]</scope>
    <source>
        <strain evidence="3 4">ERGS4:06</strain>
    </source>
</reference>
<feature type="compositionally biased region" description="Low complexity" evidence="1">
    <location>
        <begin position="137"/>
        <end position="147"/>
    </location>
</feature>
<dbReference type="AlphaFoldDB" id="A0A0S2LYP4"/>